<dbReference type="PROSITE" id="PS50113">
    <property type="entry name" value="PAC"/>
    <property type="match status" value="2"/>
</dbReference>
<keyword evidence="10" id="KW-1185">Reference proteome</keyword>
<dbReference type="InterPro" id="IPR004358">
    <property type="entry name" value="Sig_transdc_His_kin-like_C"/>
</dbReference>
<sequence>MSQFPQTDSPTSSPYYDSGYEDQRDEIEAALDHLSSETDITFDSLRHIEAFSSDTTATDGSSAVVFATTVDAVPTRLEQATVWVTPDPQAAGDAIRAGALDAITWRPGAALDLLVAKLSRLLSTPAKSGTNASEDADVGDGDAAVRAVEQIDDAILELDTDDRITYLNSAAADLFDRTRETLLTVPVWRVLSEWTTDDVREAVERARTATEVLSTEVSTRDGRWFDVTLYPHDGRLSVYVREITARRESETDQAMYEYLIETVGDAVYILDDEGRFTFVNDALCEMAGYDREELLGSSVHHIKDDETVERAEDALRELRREYDGPKTGEMPIAKLDVDLVTKDGQRVPCTDRMTLRPLENGSFAGTVGTLRDISRQRRRERILNNLLRATQDMVAAETPTDVAERVVDVAMNTIETTGAVVREYDPATDELVPIAVPETVREQLGDRPRYDADEGPVGTAFTENRVVKVDALDHIDTTSIDAGTYLPIGENRTLSVGHDDGDGFTRDERQFLELLTTTAESVFERVERDQERRRYEAVVENANDLLFTLDADGAVTLVTESFAAMLGTTRSALVGTRIADVLADETVAEHLAAGTDGSYATETDFVAREGLEIPTRISVAPLEDPDGDGVVVTVQDIRELRMAKQEASRQRRRFTELFGTLTDPLVELAFEDTGTEITTANDRFLDLVAVDEDELRDARLDAISDAIPAAVGDALDEIHETRAAVEREVRVQTDSGVRFYLLRSVPYQHDDGERAFVVLTDITEVRQQGTHLRVLHRLLRHNLRNQTTVILGRAELVRAATDDEEIESHAAVIEAAGRSLVDASETAQSIQRILQTDHVDPDSLSPTELAEQLRGVVESVVSDVAVEIDVSTTSSVPYDDSIGNAVSELLENAIEYGTPDDGSTIGISVTDRSDASVRIAVSDDGHGIPEEEWSVVAGDGEITQLRHGSGLGLWLAKWVADRHGGTLRLVSAGVDGTTIAIDLPTE</sequence>
<keyword evidence="3" id="KW-0597">Phosphoprotein</keyword>
<dbReference type="SMART" id="SM00091">
    <property type="entry name" value="PAS"/>
    <property type="match status" value="4"/>
</dbReference>
<protein>
    <recommendedName>
        <fullName evidence="2">histidine kinase</fullName>
        <ecNumber evidence="2">2.7.13.3</ecNumber>
    </recommendedName>
</protein>
<dbReference type="CDD" id="cd00130">
    <property type="entry name" value="PAS"/>
    <property type="match status" value="3"/>
</dbReference>
<dbReference type="PANTHER" id="PTHR43304:SF1">
    <property type="entry name" value="PAC DOMAIN-CONTAINING PROTEIN"/>
    <property type="match status" value="1"/>
</dbReference>
<evidence type="ECO:0000313" key="10">
    <source>
        <dbReference type="Proteomes" id="UP000219689"/>
    </source>
</evidence>
<dbReference type="SUPFAM" id="SSF55785">
    <property type="entry name" value="PYP-like sensor domain (PAS domain)"/>
    <property type="match status" value="4"/>
</dbReference>
<keyword evidence="4" id="KW-0808">Transferase</keyword>
<evidence type="ECO:0000256" key="2">
    <source>
        <dbReference type="ARBA" id="ARBA00012438"/>
    </source>
</evidence>
<evidence type="ECO:0000259" key="8">
    <source>
        <dbReference type="PROSITE" id="PS50113"/>
    </source>
</evidence>
<dbReference type="Pfam" id="PF13426">
    <property type="entry name" value="PAS_9"/>
    <property type="match status" value="1"/>
</dbReference>
<dbReference type="Pfam" id="PF08448">
    <property type="entry name" value="PAS_4"/>
    <property type="match status" value="2"/>
</dbReference>
<dbReference type="CDD" id="cd00075">
    <property type="entry name" value="HATPase"/>
    <property type="match status" value="1"/>
</dbReference>
<evidence type="ECO:0000256" key="3">
    <source>
        <dbReference type="ARBA" id="ARBA00022553"/>
    </source>
</evidence>
<feature type="domain" description="PAC" evidence="8">
    <location>
        <begin position="599"/>
        <end position="649"/>
    </location>
</feature>
<evidence type="ECO:0000259" key="7">
    <source>
        <dbReference type="PROSITE" id="PS50112"/>
    </source>
</evidence>
<dbReference type="PROSITE" id="PS50109">
    <property type="entry name" value="HIS_KIN"/>
    <property type="match status" value="1"/>
</dbReference>
<comment type="catalytic activity">
    <reaction evidence="1">
        <text>ATP + protein L-histidine = ADP + protein N-phospho-L-histidine.</text>
        <dbReference type="EC" id="2.7.13.3"/>
    </reaction>
</comment>
<dbReference type="PRINTS" id="PR00344">
    <property type="entry name" value="BCTRLSENSOR"/>
</dbReference>
<dbReference type="InterPro" id="IPR005467">
    <property type="entry name" value="His_kinase_dom"/>
</dbReference>
<dbReference type="NCBIfam" id="TIGR00229">
    <property type="entry name" value="sensory_box"/>
    <property type="match status" value="3"/>
</dbReference>
<dbReference type="GO" id="GO:0004673">
    <property type="term" value="F:protein histidine kinase activity"/>
    <property type="evidence" value="ECO:0007669"/>
    <property type="project" value="UniProtKB-EC"/>
</dbReference>
<accession>A0A2A5QPJ8</accession>
<dbReference type="Proteomes" id="UP000219689">
    <property type="component" value="Unassembled WGS sequence"/>
</dbReference>
<evidence type="ECO:0000256" key="5">
    <source>
        <dbReference type="ARBA" id="ARBA00022777"/>
    </source>
</evidence>
<comment type="caution">
    <text evidence="9">The sequence shown here is derived from an EMBL/GenBank/DDBJ whole genome shotgun (WGS) entry which is preliminary data.</text>
</comment>
<dbReference type="Pfam" id="PF00989">
    <property type="entry name" value="PAS"/>
    <property type="match status" value="1"/>
</dbReference>
<feature type="domain" description="PAS" evidence="7">
    <location>
        <begin position="531"/>
        <end position="585"/>
    </location>
</feature>
<dbReference type="InterPro" id="IPR013656">
    <property type="entry name" value="PAS_4"/>
</dbReference>
<dbReference type="SUPFAM" id="SSF55781">
    <property type="entry name" value="GAF domain-like"/>
    <property type="match status" value="1"/>
</dbReference>
<dbReference type="InterPro" id="IPR035965">
    <property type="entry name" value="PAS-like_dom_sf"/>
</dbReference>
<dbReference type="SMART" id="SM00086">
    <property type="entry name" value="PAC"/>
    <property type="match status" value="3"/>
</dbReference>
<organism evidence="9 10">
    <name type="scientific">Natrinema ejinorense</name>
    <dbReference type="NCBI Taxonomy" id="373386"/>
    <lineage>
        <taxon>Archaea</taxon>
        <taxon>Methanobacteriati</taxon>
        <taxon>Methanobacteriota</taxon>
        <taxon>Stenosarchaea group</taxon>
        <taxon>Halobacteria</taxon>
        <taxon>Halobacteriales</taxon>
        <taxon>Natrialbaceae</taxon>
        <taxon>Natrinema</taxon>
    </lineage>
</organism>
<dbReference type="PANTHER" id="PTHR43304">
    <property type="entry name" value="PHYTOCHROME-LIKE PROTEIN CPH1"/>
    <property type="match status" value="1"/>
</dbReference>
<dbReference type="SMART" id="SM00387">
    <property type="entry name" value="HATPase_c"/>
    <property type="match status" value="1"/>
</dbReference>
<dbReference type="SUPFAM" id="SSF55874">
    <property type="entry name" value="ATPase domain of HSP90 chaperone/DNA topoisomerase II/histidine kinase"/>
    <property type="match status" value="1"/>
</dbReference>
<dbReference type="GO" id="GO:0006355">
    <property type="term" value="P:regulation of DNA-templated transcription"/>
    <property type="evidence" value="ECO:0007669"/>
    <property type="project" value="InterPro"/>
</dbReference>
<dbReference type="EMBL" id="NXNI01000002">
    <property type="protein sequence ID" value="PCR88757.1"/>
    <property type="molecule type" value="Genomic_DNA"/>
</dbReference>
<dbReference type="RefSeq" id="WP_097381778.1">
    <property type="nucleotide sequence ID" value="NZ_NXNI01000002.1"/>
</dbReference>
<dbReference type="InterPro" id="IPR001610">
    <property type="entry name" value="PAC"/>
</dbReference>
<evidence type="ECO:0000256" key="1">
    <source>
        <dbReference type="ARBA" id="ARBA00000085"/>
    </source>
</evidence>
<dbReference type="Gene3D" id="3.30.450.40">
    <property type="match status" value="1"/>
</dbReference>
<dbReference type="OrthoDB" id="106630at2157"/>
<dbReference type="InterPro" id="IPR013767">
    <property type="entry name" value="PAS_fold"/>
</dbReference>
<dbReference type="AlphaFoldDB" id="A0A2A5QPJ8"/>
<dbReference type="InterPro" id="IPR029016">
    <property type="entry name" value="GAF-like_dom_sf"/>
</dbReference>
<dbReference type="InterPro" id="IPR000700">
    <property type="entry name" value="PAS-assoc_C"/>
</dbReference>
<dbReference type="EC" id="2.7.13.3" evidence="2"/>
<keyword evidence="5" id="KW-0418">Kinase</keyword>
<name>A0A2A5QPJ8_9EURY</name>
<feature type="domain" description="Histidine kinase" evidence="6">
    <location>
        <begin position="778"/>
        <end position="986"/>
    </location>
</feature>
<proteinExistence type="predicted"/>
<dbReference type="InterPro" id="IPR052162">
    <property type="entry name" value="Sensor_kinase/Photoreceptor"/>
</dbReference>
<dbReference type="Pfam" id="PF13185">
    <property type="entry name" value="GAF_2"/>
    <property type="match status" value="1"/>
</dbReference>
<dbReference type="InterPro" id="IPR036890">
    <property type="entry name" value="HATPase_C_sf"/>
</dbReference>
<dbReference type="InterPro" id="IPR003018">
    <property type="entry name" value="GAF"/>
</dbReference>
<reference evidence="9 10" key="1">
    <citation type="submission" date="2017-09" db="EMBL/GenBank/DDBJ databases">
        <title>Genome sequences of Natrinema ejinorence JCM 13890T.</title>
        <authorList>
            <person name="Roh S.W."/>
            <person name="Kim Y.B."/>
            <person name="Kim J.Y."/>
        </authorList>
    </citation>
    <scope>NUCLEOTIDE SEQUENCE [LARGE SCALE GENOMIC DNA]</scope>
    <source>
        <strain evidence="9 10">JCM 13890</strain>
    </source>
</reference>
<dbReference type="Pfam" id="PF02518">
    <property type="entry name" value="HATPase_c"/>
    <property type="match status" value="1"/>
</dbReference>
<dbReference type="PROSITE" id="PS50112">
    <property type="entry name" value="PAS"/>
    <property type="match status" value="3"/>
</dbReference>
<dbReference type="InterPro" id="IPR000014">
    <property type="entry name" value="PAS"/>
</dbReference>
<evidence type="ECO:0000313" key="9">
    <source>
        <dbReference type="EMBL" id="PCR88757.1"/>
    </source>
</evidence>
<feature type="domain" description="PAS" evidence="7">
    <location>
        <begin position="252"/>
        <end position="322"/>
    </location>
</feature>
<dbReference type="Gene3D" id="3.30.565.10">
    <property type="entry name" value="Histidine kinase-like ATPase, C-terminal domain"/>
    <property type="match status" value="1"/>
</dbReference>
<evidence type="ECO:0000256" key="4">
    <source>
        <dbReference type="ARBA" id="ARBA00022679"/>
    </source>
</evidence>
<feature type="domain" description="PAS" evidence="7">
    <location>
        <begin position="140"/>
        <end position="210"/>
    </location>
</feature>
<gene>
    <name evidence="9" type="ORF">CP557_19880</name>
</gene>
<evidence type="ECO:0000259" key="6">
    <source>
        <dbReference type="PROSITE" id="PS50109"/>
    </source>
</evidence>
<dbReference type="Gene3D" id="3.30.450.20">
    <property type="entry name" value="PAS domain"/>
    <property type="match status" value="4"/>
</dbReference>
<dbReference type="InterPro" id="IPR003594">
    <property type="entry name" value="HATPase_dom"/>
</dbReference>
<feature type="domain" description="PAC" evidence="8">
    <location>
        <begin position="333"/>
        <end position="385"/>
    </location>
</feature>